<evidence type="ECO:0000256" key="5">
    <source>
        <dbReference type="ARBA" id="ARBA00022737"/>
    </source>
</evidence>
<keyword evidence="7 10" id="KW-0378">Hydrolase</keyword>
<dbReference type="OrthoDB" id="429841at2759"/>
<evidence type="ECO:0000256" key="8">
    <source>
        <dbReference type="ARBA" id="ARBA00023043"/>
    </source>
</evidence>
<dbReference type="InterPro" id="IPR041175">
    <property type="entry name" value="VLRF1/Vms1"/>
</dbReference>
<keyword evidence="9" id="KW-0175">Coiled coil</keyword>
<name>A0A1E4SZ90_9ASCO</name>
<dbReference type="InterPro" id="IPR047139">
    <property type="entry name" value="ANKZ1/VMS1"/>
</dbReference>
<evidence type="ECO:0000313" key="14">
    <source>
        <dbReference type="Proteomes" id="UP000094801"/>
    </source>
</evidence>
<evidence type="ECO:0000256" key="1">
    <source>
        <dbReference type="ARBA" id="ARBA00004496"/>
    </source>
</evidence>
<feature type="compositionally biased region" description="Polar residues" evidence="11">
    <location>
        <begin position="578"/>
        <end position="591"/>
    </location>
</feature>
<keyword evidence="14" id="KW-1185">Reference proteome</keyword>
<reference evidence="14" key="1">
    <citation type="submission" date="2016-04" db="EMBL/GenBank/DDBJ databases">
        <title>Comparative genomics of biotechnologically important yeasts.</title>
        <authorList>
            <consortium name="DOE Joint Genome Institute"/>
            <person name="Riley R."/>
            <person name="Haridas S."/>
            <person name="Wolfe K.H."/>
            <person name="Lopes M.R."/>
            <person name="Hittinger C.T."/>
            <person name="Goker M."/>
            <person name="Salamov A."/>
            <person name="Wisecaver J."/>
            <person name="Long T.M."/>
            <person name="Aerts A.L."/>
            <person name="Barry K."/>
            <person name="Choi C."/>
            <person name="Clum A."/>
            <person name="Coughlan A.Y."/>
            <person name="Deshpande S."/>
            <person name="Douglass A.P."/>
            <person name="Hanson S.J."/>
            <person name="Klenk H.-P."/>
            <person name="Labutti K."/>
            <person name="Lapidus A."/>
            <person name="Lindquist E."/>
            <person name="Lipzen A."/>
            <person name="Meier-Kolthoff J.P."/>
            <person name="Ohm R.A."/>
            <person name="Otillar R.P."/>
            <person name="Pangilinan J."/>
            <person name="Peng Y."/>
            <person name="Rokas A."/>
            <person name="Rosa C.A."/>
            <person name="Scheuner C."/>
            <person name="Sibirny A.A."/>
            <person name="Slot J.C."/>
            <person name="Stielow J.B."/>
            <person name="Sun H."/>
            <person name="Kurtzman C.P."/>
            <person name="Blackwell M."/>
            <person name="Grigoriev I.V."/>
            <person name="Jeffries T.W."/>
        </authorList>
    </citation>
    <scope>NUCLEOTIDE SEQUENCE [LARGE SCALE GENOMIC DNA]</scope>
    <source>
        <strain evidence="14">NRRL YB-2248</strain>
    </source>
</reference>
<dbReference type="Proteomes" id="UP000094801">
    <property type="component" value="Unassembled WGS sequence"/>
</dbReference>
<dbReference type="AlphaFoldDB" id="A0A1E4SZ90"/>
<comment type="domain">
    <text evidence="10">The VLRF1 domain mediates binding to the 60S ribosomal subunit.</text>
</comment>
<dbReference type="PANTHER" id="PTHR16036:SF2">
    <property type="entry name" value="TRNA ENDONUCLEASE ANKZF1"/>
    <property type="match status" value="1"/>
</dbReference>
<evidence type="ECO:0000313" key="13">
    <source>
        <dbReference type="EMBL" id="ODV84817.1"/>
    </source>
</evidence>
<evidence type="ECO:0000256" key="2">
    <source>
        <dbReference type="ARBA" id="ARBA00009262"/>
    </source>
</evidence>
<feature type="region of interest" description="Disordered" evidence="11">
    <location>
        <begin position="569"/>
        <end position="594"/>
    </location>
</feature>
<evidence type="ECO:0000256" key="3">
    <source>
        <dbReference type="ARBA" id="ARBA00022490"/>
    </source>
</evidence>
<feature type="non-terminal residue" evidence="13">
    <location>
        <position position="1"/>
    </location>
</feature>
<keyword evidence="6 10" id="KW-0255">Endonuclease</keyword>
<feature type="non-terminal residue" evidence="13">
    <location>
        <position position="612"/>
    </location>
</feature>
<dbReference type="InterPro" id="IPR036770">
    <property type="entry name" value="Ankyrin_rpt-contain_sf"/>
</dbReference>
<dbReference type="GO" id="GO:0036503">
    <property type="term" value="P:ERAD pathway"/>
    <property type="evidence" value="ECO:0007669"/>
    <property type="project" value="TreeGrafter"/>
</dbReference>
<accession>A0A1E4SZ90</accession>
<evidence type="ECO:0000256" key="11">
    <source>
        <dbReference type="SAM" id="MobiDB-lite"/>
    </source>
</evidence>
<dbReference type="GO" id="GO:0005737">
    <property type="term" value="C:cytoplasm"/>
    <property type="evidence" value="ECO:0007669"/>
    <property type="project" value="UniProtKB-SubCell"/>
</dbReference>
<evidence type="ECO:0000256" key="4">
    <source>
        <dbReference type="ARBA" id="ARBA00022722"/>
    </source>
</evidence>
<keyword evidence="5" id="KW-0677">Repeat</keyword>
<dbReference type="GO" id="GO:0016787">
    <property type="term" value="F:hydrolase activity"/>
    <property type="evidence" value="ECO:0007669"/>
    <property type="project" value="UniProtKB-KW"/>
</dbReference>
<dbReference type="Pfam" id="PF18826">
    <property type="entry name" value="bVLRF1"/>
    <property type="match status" value="1"/>
</dbReference>
<feature type="region of interest" description="Disordered" evidence="11">
    <location>
        <begin position="256"/>
        <end position="283"/>
    </location>
</feature>
<feature type="active site" evidence="10">
    <location>
        <position position="265"/>
    </location>
</feature>
<dbReference type="GO" id="GO:0004519">
    <property type="term" value="F:endonuclease activity"/>
    <property type="evidence" value="ECO:0007669"/>
    <property type="project" value="UniProtKB-KW"/>
</dbReference>
<dbReference type="STRING" id="983967.A0A1E4SZ90"/>
<evidence type="ECO:0000256" key="6">
    <source>
        <dbReference type="ARBA" id="ARBA00022759"/>
    </source>
</evidence>
<evidence type="ECO:0000256" key="9">
    <source>
        <dbReference type="ARBA" id="ARBA00023054"/>
    </source>
</evidence>
<dbReference type="PANTHER" id="PTHR16036">
    <property type="entry name" value="ANKYRIN REPEAT AND ZINC FINGER DOMAIN-CONTAINING PROTEIN 1"/>
    <property type="match status" value="1"/>
</dbReference>
<comment type="subcellular location">
    <subcellularLocation>
        <location evidence="1">Cytoplasm</location>
    </subcellularLocation>
</comment>
<evidence type="ECO:0000259" key="12">
    <source>
        <dbReference type="PROSITE" id="PS52044"/>
    </source>
</evidence>
<keyword evidence="8" id="KW-0040">ANK repeat</keyword>
<gene>
    <name evidence="13" type="ORF">CANARDRAFT_190087</name>
</gene>
<evidence type="ECO:0000256" key="10">
    <source>
        <dbReference type="PROSITE-ProRule" id="PRU01389"/>
    </source>
</evidence>
<sequence>TDLYVYNIKNEILQSLKLMYFDSLTLEEKSETEYLNSKPLTLENLKLHQEQQQQKQQQQQQIIIKPTKPRSEIIKERESKVVLDDFAKYNEKRKLNGQVAVSEEEFEKIMDELSISGSEDDSDEEYYNNLNSNTLMDDDDDLQSSISFMNTKSPLVLFKSNLLPSNSCFGIYKTTLNLTSNTTTTNPLSYLTSLNETNKKSLASHKSALFMIGGGHFAGAIISHSPKSTKGNKGTTEELMLQSVHLLEQKTFHRYTTRRKQGGSQSANDNAKGKAKSAGSNLRRYNEQALTKEVRDLLNDWKHHLDSCDHIFIKANGQSSHKSIIGYLNAPIKNDDVRVKFFPFTTKRPTTTELKKAWCELSYLKIVNVPKINKDILEKLEKQKEALVKSKQQHTDSHKEQDEVDPDVKVTLELISLLKKGKAPALISYLNKNKIDVNFNLKPINEYMNTPTMLHYASFNGLHHICQILLINLKANPTIMNKFGKTAYELSNNTKTQYSFQLASFTIGNDTVNFNWINDAKVPIARSKDEIDKIEKLELDKLNEEKQKIIQKSLNDAKKQFDDEKIKKFGKGKPLLPNKQTEQTNLNTLTPEQRMKVMREQRARAAEARLKK</sequence>
<proteinExistence type="inferred from homology"/>
<dbReference type="EMBL" id="KV453855">
    <property type="protein sequence ID" value="ODV84817.1"/>
    <property type="molecule type" value="Genomic_DNA"/>
</dbReference>
<organism evidence="13 14">
    <name type="scientific">[Candida] arabinofermentans NRRL YB-2248</name>
    <dbReference type="NCBI Taxonomy" id="983967"/>
    <lineage>
        <taxon>Eukaryota</taxon>
        <taxon>Fungi</taxon>
        <taxon>Dikarya</taxon>
        <taxon>Ascomycota</taxon>
        <taxon>Saccharomycotina</taxon>
        <taxon>Pichiomycetes</taxon>
        <taxon>Pichiales</taxon>
        <taxon>Pichiaceae</taxon>
        <taxon>Ogataea</taxon>
        <taxon>Ogataea/Candida clade</taxon>
    </lineage>
</organism>
<protein>
    <recommendedName>
        <fullName evidence="12">VLRF1 domain-containing protein</fullName>
    </recommendedName>
</protein>
<comment type="similarity">
    <text evidence="2 10">Belongs to the ANKZF1/VMS1 family.</text>
</comment>
<evidence type="ECO:0000256" key="7">
    <source>
        <dbReference type="ARBA" id="ARBA00022801"/>
    </source>
</evidence>
<keyword evidence="4 10" id="KW-0540">Nuclease</keyword>
<dbReference type="PROSITE" id="PS52044">
    <property type="entry name" value="VLRF1"/>
    <property type="match status" value="1"/>
</dbReference>
<dbReference type="SUPFAM" id="SSF48403">
    <property type="entry name" value="Ankyrin repeat"/>
    <property type="match status" value="1"/>
</dbReference>
<keyword evidence="3 10" id="KW-0963">Cytoplasm</keyword>
<dbReference type="Gene3D" id="1.25.40.20">
    <property type="entry name" value="Ankyrin repeat-containing domain"/>
    <property type="match status" value="1"/>
</dbReference>
<feature type="domain" description="VLRF1" evidence="12">
    <location>
        <begin position="203"/>
        <end position="364"/>
    </location>
</feature>